<gene>
    <name evidence="1" type="ORF">SAMN06297397_1170</name>
</gene>
<evidence type="ECO:0000313" key="2">
    <source>
        <dbReference type="Proteomes" id="UP000192328"/>
    </source>
</evidence>
<accession>A0AC61PK43</accession>
<dbReference type="Proteomes" id="UP000192328">
    <property type="component" value="Unassembled WGS sequence"/>
</dbReference>
<proteinExistence type="predicted"/>
<protein>
    <submittedName>
        <fullName evidence="1">Uncharacterized protein</fullName>
    </submittedName>
</protein>
<organism evidence="1 2">
    <name type="scientific">Aristaeella lactis</name>
    <dbReference type="NCBI Taxonomy" id="3046383"/>
    <lineage>
        <taxon>Bacteria</taxon>
        <taxon>Bacillati</taxon>
        <taxon>Bacillota</taxon>
        <taxon>Clostridia</taxon>
        <taxon>Eubacteriales</taxon>
        <taxon>Aristaeellaceae</taxon>
        <taxon>Aristaeella</taxon>
    </lineage>
</organism>
<reference evidence="1" key="1">
    <citation type="submission" date="2017-04" db="EMBL/GenBank/DDBJ databases">
        <authorList>
            <person name="Varghese N."/>
            <person name="Submissions S."/>
        </authorList>
    </citation>
    <scope>NUCLEOTIDE SEQUENCE</scope>
    <source>
        <strain evidence="1">WTE2008</strain>
    </source>
</reference>
<sequence>MKIRNNDELKLFEETLDRCEASVLVVTAQGEQYDLKDPAQRYIGITAMLQGEGLNEPELFASSYKDEMKFFDYLNRVEALAA</sequence>
<dbReference type="EMBL" id="FWXZ01000002">
    <property type="protein sequence ID" value="SMC51642.1"/>
    <property type="molecule type" value="Genomic_DNA"/>
</dbReference>
<name>A0AC61PK43_9FIRM</name>
<keyword evidence="2" id="KW-1185">Reference proteome</keyword>
<evidence type="ECO:0000313" key="1">
    <source>
        <dbReference type="EMBL" id="SMC51642.1"/>
    </source>
</evidence>
<comment type="caution">
    <text evidence="1">The sequence shown here is derived from an EMBL/GenBank/DDBJ whole genome shotgun (WGS) entry which is preliminary data.</text>
</comment>